<accession>A0A2Z6ES46</accession>
<evidence type="ECO:0000256" key="7">
    <source>
        <dbReference type="ARBA" id="ARBA00022927"/>
    </source>
</evidence>
<name>A0A2Z6ES46_9BURK</name>
<evidence type="ECO:0000256" key="2">
    <source>
        <dbReference type="ARBA" id="ARBA00007246"/>
    </source>
</evidence>
<comment type="similarity">
    <text evidence="2 10">Belongs to the GSP K family.</text>
</comment>
<proteinExistence type="inferred from homology"/>
<evidence type="ECO:0000256" key="9">
    <source>
        <dbReference type="ARBA" id="ARBA00023136"/>
    </source>
</evidence>
<keyword evidence="8 12" id="KW-1133">Transmembrane helix</keyword>
<evidence type="ECO:0000256" key="5">
    <source>
        <dbReference type="ARBA" id="ARBA00022519"/>
    </source>
</evidence>
<evidence type="ECO:0000256" key="1">
    <source>
        <dbReference type="ARBA" id="ARBA00004533"/>
    </source>
</evidence>
<dbReference type="InterPro" id="IPR049031">
    <property type="entry name" value="T2SSK_SAM-like_1st"/>
</dbReference>
<dbReference type="GO" id="GO:0009306">
    <property type="term" value="P:protein secretion"/>
    <property type="evidence" value="ECO:0007669"/>
    <property type="project" value="InterPro"/>
</dbReference>
<feature type="compositionally biased region" description="Low complexity" evidence="11">
    <location>
        <begin position="205"/>
        <end position="219"/>
    </location>
</feature>
<gene>
    <name evidence="13" type="ORF">MCB1EB_0063</name>
</gene>
<keyword evidence="6 12" id="KW-0812">Transmembrane</keyword>
<keyword evidence="9 10" id="KW-0472">Membrane</keyword>
<dbReference type="GO" id="GO:0005886">
    <property type="term" value="C:plasma membrane"/>
    <property type="evidence" value="ECO:0007669"/>
    <property type="project" value="UniProtKB-SubCell"/>
</dbReference>
<evidence type="ECO:0000256" key="4">
    <source>
        <dbReference type="ARBA" id="ARBA00022475"/>
    </source>
</evidence>
<keyword evidence="4 10" id="KW-1003">Cell membrane</keyword>
<dbReference type="AlphaFoldDB" id="A0A2Z6ES46"/>
<dbReference type="KEGG" id="mcys:MCB1EB_0063"/>
<dbReference type="RefSeq" id="WP_045363839.1">
    <property type="nucleotide sequence ID" value="NZ_AP018150.1"/>
</dbReference>
<dbReference type="InterPro" id="IPR049179">
    <property type="entry name" value="T2SSK_SAM-like_2nd"/>
</dbReference>
<dbReference type="Proteomes" id="UP000282597">
    <property type="component" value="Chromosome"/>
</dbReference>
<feature type="region of interest" description="Disordered" evidence="11">
    <location>
        <begin position="185"/>
        <end position="219"/>
    </location>
</feature>
<reference evidence="13 14" key="1">
    <citation type="journal article" date="2018" name="Microbes Environ.">
        <title>Comparative Genomic Insights into Endofungal Lifestyles of Two Bacterial Endosymbionts, Mycoavidus cysteinexigens and Burkholderia rhizoxinica.</title>
        <authorList>
            <person name="Sharmin D."/>
            <person name="Guo Y."/>
            <person name="Nishizawa T."/>
            <person name="Ohshima S."/>
            <person name="Sato Y."/>
            <person name="Takashima Y."/>
            <person name="Narisawa K."/>
            <person name="Ohta H."/>
        </authorList>
    </citation>
    <scope>NUCLEOTIDE SEQUENCE [LARGE SCALE GENOMIC DNA]</scope>
    <source>
        <strain evidence="13 14">B1-EB</strain>
    </source>
</reference>
<dbReference type="SUPFAM" id="SSF158544">
    <property type="entry name" value="GspK insert domain-like"/>
    <property type="match status" value="1"/>
</dbReference>
<feature type="transmembrane region" description="Helical" evidence="12">
    <location>
        <begin position="20"/>
        <end position="41"/>
    </location>
</feature>
<comment type="subcellular location">
    <subcellularLocation>
        <location evidence="1 10">Cell inner membrane</location>
    </subcellularLocation>
</comment>
<dbReference type="EMBL" id="AP018150">
    <property type="protein sequence ID" value="BBE08224.1"/>
    <property type="molecule type" value="Genomic_DNA"/>
</dbReference>
<dbReference type="Pfam" id="PF21687">
    <property type="entry name" value="T2SSK_1st"/>
    <property type="match status" value="1"/>
</dbReference>
<dbReference type="InterPro" id="IPR005628">
    <property type="entry name" value="GspK"/>
</dbReference>
<dbReference type="Pfam" id="PF03934">
    <property type="entry name" value="T2SSK"/>
    <property type="match status" value="1"/>
</dbReference>
<sequence>MHTVRRYSSGCGYSRRARGAALITALFVVTLSALLVSGLLWRQQIQIRRIENQQMMMQAQWVQRGALDWTRFILRAAADTSPIDYLGGIWAVPIAQTRLSDLLGRAGAAGDAYEQDTYLSGSIEDAQAKFNLRNLVKTPRPGQLELNLEQLANFGRLLAILNLNPELAKATALRLRASLVNSRQGLQSGGTSKLQGPAGRENIESQADNSSFAADSDTSSFEGGVNSQWLSINSVEALLDVPGFNADMVAQLKPFVTVLPQPSAVNVNTASAEVLAAMIPGLDVPNAQMLLTLREQVFFVNTGDFTNRVRAIAGPQLEFDTSQFDVKTDFFVIHGHVQHNRALLLRDVLVYRHRLTRSTRIISMRDAV</sequence>
<organism evidence="13 14">
    <name type="scientific">Mycoavidus cysteinexigens</name>
    <dbReference type="NCBI Taxonomy" id="1553431"/>
    <lineage>
        <taxon>Bacteria</taxon>
        <taxon>Pseudomonadati</taxon>
        <taxon>Pseudomonadota</taxon>
        <taxon>Betaproteobacteria</taxon>
        <taxon>Burkholderiales</taxon>
        <taxon>Burkholderiaceae</taxon>
        <taxon>Mycoavidus</taxon>
    </lineage>
</organism>
<dbReference type="PIRSF" id="PIRSF002786">
    <property type="entry name" value="XcpX"/>
    <property type="match status" value="1"/>
</dbReference>
<evidence type="ECO:0000313" key="13">
    <source>
        <dbReference type="EMBL" id="BBE08224.1"/>
    </source>
</evidence>
<evidence type="ECO:0000256" key="3">
    <source>
        <dbReference type="ARBA" id="ARBA00022448"/>
    </source>
</evidence>
<dbReference type="PANTHER" id="PTHR38831">
    <property type="entry name" value="TYPE II SECRETION SYSTEM PROTEIN K"/>
    <property type="match status" value="1"/>
</dbReference>
<evidence type="ECO:0000256" key="6">
    <source>
        <dbReference type="ARBA" id="ARBA00022692"/>
    </source>
</evidence>
<keyword evidence="5 10" id="KW-0997">Cell inner membrane</keyword>
<evidence type="ECO:0000256" key="10">
    <source>
        <dbReference type="PIRNR" id="PIRNR002786"/>
    </source>
</evidence>
<dbReference type="Gene3D" id="3.30.1300.30">
    <property type="entry name" value="GSPII I/J protein-like"/>
    <property type="match status" value="1"/>
</dbReference>
<keyword evidence="7" id="KW-0653">Protein transport</keyword>
<evidence type="ECO:0000256" key="12">
    <source>
        <dbReference type="SAM" id="Phobius"/>
    </source>
</evidence>
<evidence type="ECO:0000313" key="14">
    <source>
        <dbReference type="Proteomes" id="UP000282597"/>
    </source>
</evidence>
<protein>
    <recommendedName>
        <fullName evidence="10">Type II secretion system protein K</fullName>
    </recommendedName>
</protein>
<evidence type="ECO:0000256" key="11">
    <source>
        <dbReference type="SAM" id="MobiDB-lite"/>
    </source>
</evidence>
<feature type="compositionally biased region" description="Polar residues" evidence="11">
    <location>
        <begin position="185"/>
        <end position="194"/>
    </location>
</feature>
<dbReference type="PANTHER" id="PTHR38831:SF1">
    <property type="entry name" value="TYPE II SECRETION SYSTEM PROTEIN K-RELATED"/>
    <property type="match status" value="1"/>
</dbReference>
<evidence type="ECO:0000256" key="8">
    <source>
        <dbReference type="ARBA" id="ARBA00022989"/>
    </source>
</evidence>
<dbReference type="NCBIfam" id="NF037980">
    <property type="entry name" value="T2SS_GspK"/>
    <property type="match status" value="1"/>
</dbReference>
<keyword evidence="3 10" id="KW-0813">Transport</keyword>
<dbReference type="InterPro" id="IPR038072">
    <property type="entry name" value="GspK_central_sf"/>
</dbReference>
<keyword evidence="14" id="KW-1185">Reference proteome</keyword>